<protein>
    <submittedName>
        <fullName evidence="1">Uncharacterized protein</fullName>
    </submittedName>
</protein>
<reference evidence="1" key="2">
    <citation type="submission" date="2021-10" db="EMBL/GenBank/DDBJ databases">
        <title>Phylogenomics reveals ancestral predisposition of the termite-cultivated fungus Termitomyces towards a domesticated lifestyle.</title>
        <authorList>
            <person name="Auxier B."/>
            <person name="Grum-Grzhimaylo A."/>
            <person name="Cardenas M.E."/>
            <person name="Lodge J.D."/>
            <person name="Laessoe T."/>
            <person name="Pedersen O."/>
            <person name="Smith M.E."/>
            <person name="Kuyper T.W."/>
            <person name="Franco-Molano E.A."/>
            <person name="Baroni T.J."/>
            <person name="Aanen D.K."/>
        </authorList>
    </citation>
    <scope>NUCLEOTIDE SEQUENCE</scope>
    <source>
        <strain evidence="1">D49</strain>
    </source>
</reference>
<organism evidence="1 2">
    <name type="scientific">Sphagnurus paluster</name>
    <dbReference type="NCBI Taxonomy" id="117069"/>
    <lineage>
        <taxon>Eukaryota</taxon>
        <taxon>Fungi</taxon>
        <taxon>Dikarya</taxon>
        <taxon>Basidiomycota</taxon>
        <taxon>Agaricomycotina</taxon>
        <taxon>Agaricomycetes</taxon>
        <taxon>Agaricomycetidae</taxon>
        <taxon>Agaricales</taxon>
        <taxon>Tricholomatineae</taxon>
        <taxon>Lyophyllaceae</taxon>
        <taxon>Sphagnurus</taxon>
    </lineage>
</organism>
<dbReference type="Proteomes" id="UP000717328">
    <property type="component" value="Unassembled WGS sequence"/>
</dbReference>
<accession>A0A9P7GUK4</accession>
<dbReference type="AlphaFoldDB" id="A0A9P7GUK4"/>
<dbReference type="EMBL" id="JABCKI010000001">
    <property type="protein sequence ID" value="KAG5654738.1"/>
    <property type="molecule type" value="Genomic_DNA"/>
</dbReference>
<reference evidence="1" key="1">
    <citation type="submission" date="2021-02" db="EMBL/GenBank/DDBJ databases">
        <authorList>
            <person name="Nieuwenhuis M."/>
            <person name="Van De Peppel L.J.J."/>
        </authorList>
    </citation>
    <scope>NUCLEOTIDE SEQUENCE</scope>
    <source>
        <strain evidence="1">D49</strain>
    </source>
</reference>
<keyword evidence="2" id="KW-1185">Reference proteome</keyword>
<name>A0A9P7GUK4_9AGAR</name>
<evidence type="ECO:0000313" key="1">
    <source>
        <dbReference type="EMBL" id="KAG5654738.1"/>
    </source>
</evidence>
<dbReference type="OrthoDB" id="3192267at2759"/>
<evidence type="ECO:0000313" key="2">
    <source>
        <dbReference type="Proteomes" id="UP000717328"/>
    </source>
</evidence>
<sequence length="165" mass="18121">MNEPPYYILFSHSSIATTNPGAPSKTLGHPAIQYHYANDSPLALRPQHPNEHVLILDYNPHSNGLPTIQSMSKDLAIASLKIEEAPGAAAANDNDPKNDRMYIIETTASDAGLADIRPGDLKSAHNVLQEYKRRNVVLRRALLYPNTDLPPRSLSAQVPHSRPDS</sequence>
<comment type="caution">
    <text evidence="1">The sequence shown here is derived from an EMBL/GenBank/DDBJ whole genome shotgun (WGS) entry which is preliminary data.</text>
</comment>
<gene>
    <name evidence="1" type="ORF">H0H81_003746</name>
</gene>
<proteinExistence type="predicted"/>